<organism evidence="1 2">
    <name type="scientific">Dyadobacter jiangsuensis</name>
    <dbReference type="NCBI Taxonomy" id="1591085"/>
    <lineage>
        <taxon>Bacteria</taxon>
        <taxon>Pseudomonadati</taxon>
        <taxon>Bacteroidota</taxon>
        <taxon>Cytophagia</taxon>
        <taxon>Cytophagales</taxon>
        <taxon>Spirosomataceae</taxon>
        <taxon>Dyadobacter</taxon>
    </lineage>
</organism>
<keyword evidence="2" id="KW-1185">Reference proteome</keyword>
<evidence type="ECO:0000313" key="1">
    <source>
        <dbReference type="EMBL" id="PSL33700.1"/>
    </source>
</evidence>
<protein>
    <submittedName>
        <fullName evidence="1">Uncharacterized protein</fullName>
    </submittedName>
</protein>
<gene>
    <name evidence="1" type="ORF">CLV60_10169</name>
</gene>
<name>A0A2P8GIE5_9BACT</name>
<sequence length="111" mass="12455">MFLAFVLALTSCKEEQLNRSAFECYSELKGLRRWHYVVDAPVMVQMSGGLIIGTQLKPQNSDVKWGACNLPGQFMRDSLAIYVTGYFLTSDDLAVMNLTPLPFEVTSAKLR</sequence>
<dbReference type="Proteomes" id="UP000241964">
    <property type="component" value="Unassembled WGS sequence"/>
</dbReference>
<comment type="caution">
    <text evidence="1">The sequence shown here is derived from an EMBL/GenBank/DDBJ whole genome shotgun (WGS) entry which is preliminary data.</text>
</comment>
<dbReference type="EMBL" id="PYAS01000001">
    <property type="protein sequence ID" value="PSL33700.1"/>
    <property type="molecule type" value="Genomic_DNA"/>
</dbReference>
<proteinExistence type="predicted"/>
<reference evidence="1 2" key="1">
    <citation type="submission" date="2018-03" db="EMBL/GenBank/DDBJ databases">
        <title>Genomic Encyclopedia of Archaeal and Bacterial Type Strains, Phase II (KMG-II): from individual species to whole genera.</title>
        <authorList>
            <person name="Goeker M."/>
        </authorList>
    </citation>
    <scope>NUCLEOTIDE SEQUENCE [LARGE SCALE GENOMIC DNA]</scope>
    <source>
        <strain evidence="1 2">DSM 29057</strain>
    </source>
</reference>
<accession>A0A2P8GIE5</accession>
<evidence type="ECO:0000313" key="2">
    <source>
        <dbReference type="Proteomes" id="UP000241964"/>
    </source>
</evidence>
<dbReference type="AlphaFoldDB" id="A0A2P8GIE5"/>